<dbReference type="KEGG" id="slb:AWJ20_3099"/>
<evidence type="ECO:0000313" key="3">
    <source>
        <dbReference type="Proteomes" id="UP000189580"/>
    </source>
</evidence>
<evidence type="ECO:0000256" key="1">
    <source>
        <dbReference type="ARBA" id="ARBA00005564"/>
    </source>
</evidence>
<comment type="similarity">
    <text evidence="1">Belongs to the cycloisomerase 2 family.</text>
</comment>
<dbReference type="EMBL" id="CP014503">
    <property type="protein sequence ID" value="ANB15471.1"/>
    <property type="molecule type" value="Genomic_DNA"/>
</dbReference>
<keyword evidence="3" id="KW-1185">Reference proteome</keyword>
<gene>
    <name evidence="2" type="ORF">AWJ20_3099</name>
</gene>
<dbReference type="GO" id="GO:0017057">
    <property type="term" value="F:6-phosphogluconolactonase activity"/>
    <property type="evidence" value="ECO:0007669"/>
    <property type="project" value="TreeGrafter"/>
</dbReference>
<dbReference type="OrthoDB" id="9972196at2759"/>
<dbReference type="Proteomes" id="UP000189580">
    <property type="component" value="Chromosome b"/>
</dbReference>
<reference evidence="2 3" key="1">
    <citation type="submission" date="2016-02" db="EMBL/GenBank/DDBJ databases">
        <title>Complete genome sequence and transcriptome regulation of the pentose utilising yeast Sugiyamaella lignohabitans.</title>
        <authorList>
            <person name="Bellasio M."/>
            <person name="Peymann A."/>
            <person name="Valli M."/>
            <person name="Sipitzky M."/>
            <person name="Graf A."/>
            <person name="Sauer M."/>
            <person name="Marx H."/>
            <person name="Mattanovich D."/>
        </authorList>
    </citation>
    <scope>NUCLEOTIDE SEQUENCE [LARGE SCALE GENOMIC DNA]</scope>
    <source>
        <strain evidence="2 3">CBS 10342</strain>
    </source>
</reference>
<dbReference type="SUPFAM" id="SSF51004">
    <property type="entry name" value="C-terminal (heme d1) domain of cytochrome cd1-nitrite reductase"/>
    <property type="match status" value="1"/>
</dbReference>
<dbReference type="PANTHER" id="PTHR30344">
    <property type="entry name" value="6-PHOSPHOGLUCONOLACTONASE-RELATED"/>
    <property type="match status" value="1"/>
</dbReference>
<dbReference type="InterPro" id="IPR050282">
    <property type="entry name" value="Cycloisomerase_2"/>
</dbReference>
<keyword evidence="2" id="KW-0413">Isomerase</keyword>
<dbReference type="InterPro" id="IPR015943">
    <property type="entry name" value="WD40/YVTN_repeat-like_dom_sf"/>
</dbReference>
<evidence type="ECO:0000313" key="2">
    <source>
        <dbReference type="EMBL" id="ANB15471.1"/>
    </source>
</evidence>
<accession>A0A167FM58</accession>
<dbReference type="Pfam" id="PF10282">
    <property type="entry name" value="Lactonase"/>
    <property type="match status" value="1"/>
</dbReference>
<organism evidence="2 3">
    <name type="scientific">Sugiyamaella lignohabitans</name>
    <dbReference type="NCBI Taxonomy" id="796027"/>
    <lineage>
        <taxon>Eukaryota</taxon>
        <taxon>Fungi</taxon>
        <taxon>Dikarya</taxon>
        <taxon>Ascomycota</taxon>
        <taxon>Saccharomycotina</taxon>
        <taxon>Dipodascomycetes</taxon>
        <taxon>Dipodascales</taxon>
        <taxon>Trichomonascaceae</taxon>
        <taxon>Sugiyamaella</taxon>
    </lineage>
</organism>
<dbReference type="RefSeq" id="XP_018737948.1">
    <property type="nucleotide sequence ID" value="XM_018880095.1"/>
</dbReference>
<sequence length="372" mass="41174">MKLIIGTFGNDVYLADFDRTSGILTHAGKSSFGSAATWILDSHQKGLLYATDETTIYSGSGAYETSVGAVIAFKVDFSNEKLPLTKTQSVLSKGKDPTHLFVTSGSENNLLFVANYNGGTVASYNIDATGLISAESSSVIDLSKDSSFQVGPRKDRQEWSHPHWIGQPPLCKNNIIYLTDLGQDKIFQYEISNGILKPLEVPFLSAAKGAGPRHIAFHTTQPLAYVLNELDSTLSVYEYDVHTGQLKTEIQKEPTVSSNILHKTNPSAIRVDRENRFVYITNRDISSDKSGNDSITVFKIITTGVTHVQNISSGGYFPRHGDLSPDEKWYIVGNQGNDRVDVFSRQYDTGLLEWRSTLKGIEKPAYIYFHQE</sequence>
<dbReference type="Gene3D" id="2.130.10.10">
    <property type="entry name" value="YVTN repeat-like/Quinoprotein amine dehydrogenase"/>
    <property type="match status" value="1"/>
</dbReference>
<dbReference type="InterPro" id="IPR019405">
    <property type="entry name" value="Lactonase_7-beta_prop"/>
</dbReference>
<protein>
    <submittedName>
        <fullName evidence="2">Cycloisomerase 2 family</fullName>
    </submittedName>
</protein>
<dbReference type="AlphaFoldDB" id="A0A167FM58"/>
<dbReference type="GO" id="GO:0016853">
    <property type="term" value="F:isomerase activity"/>
    <property type="evidence" value="ECO:0007669"/>
    <property type="project" value="UniProtKB-KW"/>
</dbReference>
<dbReference type="PANTHER" id="PTHR30344:SF1">
    <property type="entry name" value="6-PHOSPHOGLUCONOLACTONASE"/>
    <property type="match status" value="1"/>
</dbReference>
<proteinExistence type="inferred from homology"/>
<name>A0A167FM58_9ASCO</name>
<dbReference type="InterPro" id="IPR011048">
    <property type="entry name" value="Haem_d1_sf"/>
</dbReference>
<dbReference type="GeneID" id="30035083"/>